<protein>
    <submittedName>
        <fullName evidence="7">ABC transporter permease</fullName>
    </submittedName>
</protein>
<dbReference type="EMBL" id="JAENIL010000031">
    <property type="protein sequence ID" value="MBK1878523.1"/>
    <property type="molecule type" value="Genomic_DNA"/>
</dbReference>
<evidence type="ECO:0000256" key="2">
    <source>
        <dbReference type="ARBA" id="ARBA00022692"/>
    </source>
</evidence>
<evidence type="ECO:0000256" key="1">
    <source>
        <dbReference type="ARBA" id="ARBA00004651"/>
    </source>
</evidence>
<evidence type="ECO:0000259" key="6">
    <source>
        <dbReference type="PROSITE" id="PS50928"/>
    </source>
</evidence>
<organism evidence="7 8">
    <name type="scientific">Pelagicoccus mobilis</name>
    <dbReference type="NCBI Taxonomy" id="415221"/>
    <lineage>
        <taxon>Bacteria</taxon>
        <taxon>Pseudomonadati</taxon>
        <taxon>Verrucomicrobiota</taxon>
        <taxon>Opitutia</taxon>
        <taxon>Puniceicoccales</taxon>
        <taxon>Pelagicoccaceae</taxon>
        <taxon>Pelagicoccus</taxon>
    </lineage>
</organism>
<evidence type="ECO:0000256" key="4">
    <source>
        <dbReference type="ARBA" id="ARBA00023136"/>
    </source>
</evidence>
<dbReference type="PANTHER" id="PTHR43839">
    <property type="entry name" value="OPPC IN A BINDING PROTEIN-DEPENDENT TRANSPORT SYSTEM"/>
    <property type="match status" value="1"/>
</dbReference>
<dbReference type="PROSITE" id="PS50928">
    <property type="entry name" value="ABC_TM1"/>
    <property type="match status" value="1"/>
</dbReference>
<evidence type="ECO:0000313" key="8">
    <source>
        <dbReference type="Proteomes" id="UP000617628"/>
    </source>
</evidence>
<evidence type="ECO:0000256" key="5">
    <source>
        <dbReference type="RuleBase" id="RU363032"/>
    </source>
</evidence>
<dbReference type="GO" id="GO:0055085">
    <property type="term" value="P:transmembrane transport"/>
    <property type="evidence" value="ECO:0007669"/>
    <property type="project" value="InterPro"/>
</dbReference>
<comment type="subcellular location">
    <subcellularLocation>
        <location evidence="1 5">Cell membrane</location>
        <topology evidence="1 5">Multi-pass membrane protein</topology>
    </subcellularLocation>
</comment>
<reference evidence="7" key="1">
    <citation type="submission" date="2021-01" db="EMBL/GenBank/DDBJ databases">
        <title>Modified the classification status of verrucomicrobia.</title>
        <authorList>
            <person name="Feng X."/>
        </authorList>
    </citation>
    <scope>NUCLEOTIDE SEQUENCE</scope>
    <source>
        <strain evidence="7">KCTC 13126</strain>
    </source>
</reference>
<comment type="caution">
    <text evidence="7">The sequence shown here is derived from an EMBL/GenBank/DDBJ whole genome shotgun (WGS) entry which is preliminary data.</text>
</comment>
<dbReference type="PANTHER" id="PTHR43839:SF3">
    <property type="entry name" value="OLIGOPEPTIDE ABC TRANSPORTER, PERMEASE PROTEIN"/>
    <property type="match status" value="1"/>
</dbReference>
<dbReference type="Pfam" id="PF12911">
    <property type="entry name" value="OppC_N"/>
    <property type="match status" value="1"/>
</dbReference>
<dbReference type="AlphaFoldDB" id="A0A934S3T6"/>
<dbReference type="InterPro" id="IPR000515">
    <property type="entry name" value="MetI-like"/>
</dbReference>
<evidence type="ECO:0000313" key="7">
    <source>
        <dbReference type="EMBL" id="MBK1878523.1"/>
    </source>
</evidence>
<dbReference type="Gene3D" id="1.10.3720.10">
    <property type="entry name" value="MetI-like"/>
    <property type="match status" value="1"/>
</dbReference>
<dbReference type="RefSeq" id="WP_200356735.1">
    <property type="nucleotide sequence ID" value="NZ_JAENIL010000031.1"/>
</dbReference>
<gene>
    <name evidence="7" type="ORF">JIN87_16700</name>
</gene>
<dbReference type="InterPro" id="IPR025966">
    <property type="entry name" value="OppC_N"/>
</dbReference>
<keyword evidence="5" id="KW-0813">Transport</keyword>
<evidence type="ECO:0000256" key="3">
    <source>
        <dbReference type="ARBA" id="ARBA00022989"/>
    </source>
</evidence>
<keyword evidence="8" id="KW-1185">Reference proteome</keyword>
<dbReference type="Pfam" id="PF00528">
    <property type="entry name" value="BPD_transp_1"/>
    <property type="match status" value="1"/>
</dbReference>
<keyword evidence="4 5" id="KW-0472">Membrane</keyword>
<feature type="transmembrane region" description="Helical" evidence="5">
    <location>
        <begin position="238"/>
        <end position="260"/>
    </location>
</feature>
<feature type="transmembrane region" description="Helical" evidence="5">
    <location>
        <begin position="291"/>
        <end position="311"/>
    </location>
</feature>
<dbReference type="Proteomes" id="UP000617628">
    <property type="component" value="Unassembled WGS sequence"/>
</dbReference>
<feature type="transmembrane region" description="Helical" evidence="5">
    <location>
        <begin position="347"/>
        <end position="367"/>
    </location>
</feature>
<accession>A0A934S3T6</accession>
<keyword evidence="2 5" id="KW-0812">Transmembrane</keyword>
<proteinExistence type="inferred from homology"/>
<keyword evidence="3 5" id="KW-1133">Transmembrane helix</keyword>
<feature type="transmembrane region" description="Helical" evidence="5">
    <location>
        <begin position="33"/>
        <end position="55"/>
    </location>
</feature>
<feature type="domain" description="ABC transmembrane type-1" evidence="6">
    <location>
        <begin position="172"/>
        <end position="368"/>
    </location>
</feature>
<feature type="transmembrane region" description="Helical" evidence="5">
    <location>
        <begin position="174"/>
        <end position="199"/>
    </location>
</feature>
<dbReference type="SUPFAM" id="SSF161098">
    <property type="entry name" value="MetI-like"/>
    <property type="match status" value="1"/>
</dbReference>
<dbReference type="GO" id="GO:0005886">
    <property type="term" value="C:plasma membrane"/>
    <property type="evidence" value="ECO:0007669"/>
    <property type="project" value="UniProtKB-SubCell"/>
</dbReference>
<dbReference type="CDD" id="cd06261">
    <property type="entry name" value="TM_PBP2"/>
    <property type="match status" value="1"/>
</dbReference>
<comment type="similarity">
    <text evidence="5">Belongs to the binding-protein-dependent transport system permease family.</text>
</comment>
<name>A0A934S3T6_9BACT</name>
<dbReference type="InterPro" id="IPR035906">
    <property type="entry name" value="MetI-like_sf"/>
</dbReference>
<sequence length="382" mass="41991">MKQGIQEDPSVKNEVRRDSQFALMSRKFGKHKAAVISGLVLLMLYIVAAFSGFFAPYGANSKDLDYAYLPPQELNFSLSEGLHSPVLTLQEDPVTLRKYYLKNEEESIPLGFFVRGEAYSLFGVFECDRHFFGVNIDKWAKGNSSGEVAPRFALLGTDRYGRDMLSKIVHGSRISLSIGLVAIVITFILGVAIGGVSGYFGGTTDVVIQRVIEIINSFPQLPLWLAIGAILPDTWTPLKVYLAITIVLSFLNWTGLGRVVRGKILSLRNEDYVVAAKLMGASHGRIIFKHLLPGFASHIIVTLTLSVPGMILGETALSFLGLGLRAPIISWGVLLQDCLNLSTISNYPWLLMPVVMIVLTVLCFNFLGDGLRDAADPYSSKR</sequence>